<dbReference type="InterPro" id="IPR025303">
    <property type="entry name" value="PdaC"/>
</dbReference>
<feature type="domain" description="DUF3298" evidence="3">
    <location>
        <begin position="283"/>
        <end position="353"/>
    </location>
</feature>
<dbReference type="InterPro" id="IPR021729">
    <property type="entry name" value="DUF3298"/>
</dbReference>
<dbReference type="Gene3D" id="3.90.640.20">
    <property type="entry name" value="Heat-shock cognate protein, ATPase"/>
    <property type="match status" value="1"/>
</dbReference>
<evidence type="ECO:0000259" key="4">
    <source>
        <dbReference type="Pfam" id="PF13739"/>
    </source>
</evidence>
<evidence type="ECO:0000259" key="2">
    <source>
        <dbReference type="Pfam" id="PF07833"/>
    </source>
</evidence>
<feature type="domain" description="Deacetylase PdaC" evidence="4">
    <location>
        <begin position="174"/>
        <end position="264"/>
    </location>
</feature>
<gene>
    <name evidence="5" type="ORF">GCM10010917_38380</name>
</gene>
<evidence type="ECO:0000313" key="5">
    <source>
        <dbReference type="EMBL" id="GGA49415.1"/>
    </source>
</evidence>
<dbReference type="Pfam" id="PF13739">
    <property type="entry name" value="PdaC"/>
    <property type="match status" value="1"/>
</dbReference>
<dbReference type="Pfam" id="PF07833">
    <property type="entry name" value="Cu_amine_oxidN1"/>
    <property type="match status" value="1"/>
</dbReference>
<evidence type="ECO:0008006" key="7">
    <source>
        <dbReference type="Google" id="ProtNLM"/>
    </source>
</evidence>
<dbReference type="EMBL" id="BMHF01000019">
    <property type="protein sequence ID" value="GGA49415.1"/>
    <property type="molecule type" value="Genomic_DNA"/>
</dbReference>
<name>A0ABQ1GSV4_9BACL</name>
<dbReference type="InterPro" id="IPR036582">
    <property type="entry name" value="Mao_N_sf"/>
</dbReference>
<dbReference type="InterPro" id="IPR012854">
    <property type="entry name" value="Cu_amine_oxidase-like_N"/>
</dbReference>
<feature type="domain" description="Copper amine oxidase-like N-terminal" evidence="2">
    <location>
        <begin position="51"/>
        <end position="156"/>
    </location>
</feature>
<comment type="caution">
    <text evidence="5">The sequence shown here is derived from an EMBL/GenBank/DDBJ whole genome shotgun (WGS) entry which is preliminary data.</text>
</comment>
<dbReference type="InterPro" id="IPR037126">
    <property type="entry name" value="PdaC/RsiV-like_sf"/>
</dbReference>
<evidence type="ECO:0000313" key="6">
    <source>
        <dbReference type="Proteomes" id="UP000609323"/>
    </source>
</evidence>
<dbReference type="Gene3D" id="3.30.565.40">
    <property type="entry name" value="Fervidobacterium nodosum Rt17-B1 like"/>
    <property type="match status" value="1"/>
</dbReference>
<dbReference type="SUPFAM" id="SSF55383">
    <property type="entry name" value="Copper amine oxidase, domain N"/>
    <property type="match status" value="1"/>
</dbReference>
<feature type="chain" id="PRO_5045512507" description="DUF4163 domain-containing protein" evidence="1">
    <location>
        <begin position="21"/>
        <end position="369"/>
    </location>
</feature>
<keyword evidence="1" id="KW-0732">Signal</keyword>
<dbReference type="Proteomes" id="UP000609323">
    <property type="component" value="Unassembled WGS sequence"/>
</dbReference>
<organism evidence="5 6">
    <name type="scientific">Paenibacillus physcomitrellae</name>
    <dbReference type="NCBI Taxonomy" id="1619311"/>
    <lineage>
        <taxon>Bacteria</taxon>
        <taxon>Bacillati</taxon>
        <taxon>Bacillota</taxon>
        <taxon>Bacilli</taxon>
        <taxon>Bacillales</taxon>
        <taxon>Paenibacillaceae</taxon>
        <taxon>Paenibacillus</taxon>
    </lineage>
</organism>
<protein>
    <recommendedName>
        <fullName evidence="7">DUF4163 domain-containing protein</fullName>
    </recommendedName>
</protein>
<evidence type="ECO:0000259" key="3">
    <source>
        <dbReference type="Pfam" id="PF11738"/>
    </source>
</evidence>
<proteinExistence type="predicted"/>
<keyword evidence="6" id="KW-1185">Reference proteome</keyword>
<accession>A0ABQ1GSV4</accession>
<dbReference type="Pfam" id="PF11738">
    <property type="entry name" value="DUF3298"/>
    <property type="match status" value="1"/>
</dbReference>
<feature type="signal peptide" evidence="1">
    <location>
        <begin position="1"/>
        <end position="20"/>
    </location>
</feature>
<evidence type="ECO:0000256" key="1">
    <source>
        <dbReference type="SAM" id="SignalP"/>
    </source>
</evidence>
<sequence>MLAAALLVGTSAGSVQLASAASASASNSNSKSALAAPAASKTQASIHLMLNGKPLAQKALAGLEGTLIPLGALRDSLGFKVTYDAKTKTYQLVRGNLTVQLAPTTFGTVGVSINGATQFPNYEWINKQGLNYVSVHLLTDNLGYRTEWNNATKTVNLLPFQLNSLKVTANTLNQSDKVTNIQIQYPVISGLANTEVQEQINKIFKDRADAYVQDSLKRSKDLGLGPQGAKNEFDMYYTVTYNRNGYLSFRMLNYDYTGGAHGMSYLEGFTFRLSDGKQVELTDLLKANPDFVEAIDAKVGAKLNNDPGYFGGFKTVGDKPGFYLKDDGLVTFFQLYEYLPYAAGFPEYYLPFSSLLPKGADPLTAEADK</sequence>
<reference evidence="6" key="1">
    <citation type="journal article" date="2019" name="Int. J. Syst. Evol. Microbiol.">
        <title>The Global Catalogue of Microorganisms (GCM) 10K type strain sequencing project: providing services to taxonomists for standard genome sequencing and annotation.</title>
        <authorList>
            <consortium name="The Broad Institute Genomics Platform"/>
            <consortium name="The Broad Institute Genome Sequencing Center for Infectious Disease"/>
            <person name="Wu L."/>
            <person name="Ma J."/>
        </authorList>
    </citation>
    <scope>NUCLEOTIDE SEQUENCE [LARGE SCALE GENOMIC DNA]</scope>
    <source>
        <strain evidence="6">CGMCC 1.15044</strain>
    </source>
</reference>